<evidence type="ECO:0000256" key="1">
    <source>
        <dbReference type="SAM" id="MobiDB-lite"/>
    </source>
</evidence>
<dbReference type="Proteomes" id="UP001058003">
    <property type="component" value="Chromosome"/>
</dbReference>
<sequence length="263" mass="27081">MNEHDTDVLDTLRDALDDVTMSTPLEQIVTVGRSRRQHRRLVTVAVGSVAVTGLALGVAALANPSAAPPSSTGADVHVRTVAYAVDKQADGTVQVTWTKRQYIEDPAGLEAALRQAGFPVLIKVGEFCLGPGDDPSLVHGTGPGVEDVVRRTADTEGEATFIFDPAAVPAGKQLFIGYLNQAQLAITGGTPGSVERIVPTGVPLVCTTALPPGHGSPGDKRTPAGKLPGLGTPGDGTDPSVKPTGAPRPGESLDPTAKPPRDK</sequence>
<dbReference type="RefSeq" id="WP_033361953.1">
    <property type="nucleotide sequence ID" value="NZ_CP073767.1"/>
</dbReference>
<feature type="transmembrane region" description="Helical" evidence="2">
    <location>
        <begin position="41"/>
        <end position="62"/>
    </location>
</feature>
<proteinExistence type="predicted"/>
<gene>
    <name evidence="3" type="ORF">Daura_23780</name>
</gene>
<organism evidence="3 4">
    <name type="scientific">Dactylosporangium aurantiacum</name>
    <dbReference type="NCBI Taxonomy" id="35754"/>
    <lineage>
        <taxon>Bacteria</taxon>
        <taxon>Bacillati</taxon>
        <taxon>Actinomycetota</taxon>
        <taxon>Actinomycetes</taxon>
        <taxon>Micromonosporales</taxon>
        <taxon>Micromonosporaceae</taxon>
        <taxon>Dactylosporangium</taxon>
    </lineage>
</organism>
<feature type="region of interest" description="Disordered" evidence="1">
    <location>
        <begin position="208"/>
        <end position="263"/>
    </location>
</feature>
<feature type="compositionally biased region" description="Low complexity" evidence="1">
    <location>
        <begin position="227"/>
        <end position="239"/>
    </location>
</feature>
<evidence type="ECO:0000313" key="4">
    <source>
        <dbReference type="Proteomes" id="UP001058003"/>
    </source>
</evidence>
<dbReference type="KEGG" id="daur:Daura_23780"/>
<reference evidence="3" key="1">
    <citation type="submission" date="2021-04" db="EMBL/GenBank/DDBJ databases">
        <title>Dactylosporangium aurantiacum NRRL B-8018 full assembly.</title>
        <authorList>
            <person name="Hartkoorn R.C."/>
            <person name="Beaudoing E."/>
            <person name="Hot D."/>
        </authorList>
    </citation>
    <scope>NUCLEOTIDE SEQUENCE</scope>
    <source>
        <strain evidence="3">NRRL B-8018</strain>
    </source>
</reference>
<evidence type="ECO:0000256" key="2">
    <source>
        <dbReference type="SAM" id="Phobius"/>
    </source>
</evidence>
<accession>A0A9Q9IMK0</accession>
<evidence type="ECO:0000313" key="3">
    <source>
        <dbReference type="EMBL" id="UWZ58919.1"/>
    </source>
</evidence>
<dbReference type="AlphaFoldDB" id="A0A9Q9IMK0"/>
<keyword evidence="2" id="KW-1133">Transmembrane helix</keyword>
<keyword evidence="2" id="KW-0812">Transmembrane</keyword>
<dbReference type="EMBL" id="CP073767">
    <property type="protein sequence ID" value="UWZ58919.1"/>
    <property type="molecule type" value="Genomic_DNA"/>
</dbReference>
<name>A0A9Q9IMK0_9ACTN</name>
<keyword evidence="4" id="KW-1185">Reference proteome</keyword>
<keyword evidence="2" id="KW-0472">Membrane</keyword>
<dbReference type="OrthoDB" id="3525562at2"/>
<protein>
    <submittedName>
        <fullName evidence="3">Uncharacterized protein</fullName>
    </submittedName>
</protein>